<feature type="transmembrane region" description="Helical" evidence="1">
    <location>
        <begin position="64"/>
        <end position="82"/>
    </location>
</feature>
<dbReference type="EMBL" id="JAHDTB010000037">
    <property type="protein sequence ID" value="MBW8290199.1"/>
    <property type="molecule type" value="Genomic_DNA"/>
</dbReference>
<feature type="transmembrane region" description="Helical" evidence="1">
    <location>
        <begin position="41"/>
        <end position="58"/>
    </location>
</feature>
<dbReference type="InterPro" id="IPR036259">
    <property type="entry name" value="MFS_trans_sf"/>
</dbReference>
<keyword evidence="1" id="KW-0812">Transmembrane</keyword>
<organism evidence="2 3">
    <name type="scientific">Chromobacterium subtsugae</name>
    <dbReference type="NCBI Taxonomy" id="251747"/>
    <lineage>
        <taxon>Bacteria</taxon>
        <taxon>Pseudomonadati</taxon>
        <taxon>Pseudomonadota</taxon>
        <taxon>Betaproteobacteria</taxon>
        <taxon>Neisseriales</taxon>
        <taxon>Chromobacteriaceae</taxon>
        <taxon>Chromobacterium</taxon>
    </lineage>
</organism>
<comment type="caution">
    <text evidence="2">The sequence shown here is derived from an EMBL/GenBank/DDBJ whole genome shotgun (WGS) entry which is preliminary data.</text>
</comment>
<evidence type="ECO:0000313" key="2">
    <source>
        <dbReference type="EMBL" id="MBW8290199.1"/>
    </source>
</evidence>
<dbReference type="RefSeq" id="WP_043579041.1">
    <property type="nucleotide sequence ID" value="NZ_CP142381.1"/>
</dbReference>
<protein>
    <recommendedName>
        <fullName evidence="4">Transmembrane protein</fullName>
    </recommendedName>
</protein>
<keyword evidence="1" id="KW-0472">Membrane</keyword>
<reference evidence="2 3" key="1">
    <citation type="submission" date="2021-05" db="EMBL/GenBank/DDBJ databases">
        <title>Draft Whole Genome Sequencing Of Biosensor Chromobacterium violaceum Strain CV026 Reveals A Regulatory RNA In Chromobacterium violaceum Phenotype Regulatory Network.</title>
        <authorList>
            <person name="Hong K.W."/>
            <person name="Chan K.G."/>
            <person name="Chang C.-Y."/>
        </authorList>
    </citation>
    <scope>NUCLEOTIDE SEQUENCE [LARGE SCALE GENOMIC DNA]</scope>
    <source>
        <strain evidence="2 3">ATCC 31532</strain>
    </source>
</reference>
<evidence type="ECO:0008006" key="4">
    <source>
        <dbReference type="Google" id="ProtNLM"/>
    </source>
</evidence>
<gene>
    <name evidence="2" type="ORF">KIF53_21395</name>
</gene>
<proteinExistence type="predicted"/>
<name>A0ABS7FLP3_9NEIS</name>
<sequence>MQHASSPSAFNTIFMTVWIAMAIGGLAFSTLSRNAKLKRKVSRIVMIAAPLLFCLFAWHQGAQASEFAIFLPFLALITFLNLRNTRFCDACGATQHSRGFSRPRHCSQCGASLP</sequence>
<dbReference type="Proteomes" id="UP000711178">
    <property type="component" value="Unassembled WGS sequence"/>
</dbReference>
<evidence type="ECO:0000256" key="1">
    <source>
        <dbReference type="SAM" id="Phobius"/>
    </source>
</evidence>
<dbReference type="GeneID" id="89685524"/>
<feature type="transmembrane region" description="Helical" evidence="1">
    <location>
        <begin position="12"/>
        <end position="29"/>
    </location>
</feature>
<keyword evidence="1" id="KW-1133">Transmembrane helix</keyword>
<dbReference type="SUPFAM" id="SSF103473">
    <property type="entry name" value="MFS general substrate transporter"/>
    <property type="match status" value="1"/>
</dbReference>
<accession>A0ABS7FLP3</accession>
<keyword evidence="3" id="KW-1185">Reference proteome</keyword>
<evidence type="ECO:0000313" key="3">
    <source>
        <dbReference type="Proteomes" id="UP000711178"/>
    </source>
</evidence>